<proteinExistence type="inferred from homology"/>
<organism evidence="2 3">
    <name type="scientific">Colletotrichum asianum</name>
    <dbReference type="NCBI Taxonomy" id="702518"/>
    <lineage>
        <taxon>Eukaryota</taxon>
        <taxon>Fungi</taxon>
        <taxon>Dikarya</taxon>
        <taxon>Ascomycota</taxon>
        <taxon>Pezizomycotina</taxon>
        <taxon>Sordariomycetes</taxon>
        <taxon>Hypocreomycetidae</taxon>
        <taxon>Glomerellales</taxon>
        <taxon>Glomerellaceae</taxon>
        <taxon>Colletotrichum</taxon>
        <taxon>Colletotrichum gloeosporioides species complex</taxon>
    </lineage>
</organism>
<dbReference type="Gene3D" id="3.40.50.150">
    <property type="entry name" value="Vaccinia Virus protein VP39"/>
    <property type="match status" value="1"/>
</dbReference>
<comment type="caution">
    <text evidence="2">The sequence shown here is derived from an EMBL/GenBank/DDBJ whole genome shotgun (WGS) entry which is preliminary data.</text>
</comment>
<dbReference type="AlphaFoldDB" id="A0A8H3ZWI6"/>
<dbReference type="EMBL" id="WOWK01000009">
    <property type="protein sequence ID" value="KAF0330071.1"/>
    <property type="molecule type" value="Genomic_DNA"/>
</dbReference>
<sequence>MDVVEAEAQPHGVDDVASIDERLSNYSASLTSSVVNYPIEYGRRYHAFRPGTYAFPNDDYEMDRLDLAHAMIVKTIGNRLYLAPLQKERIHKMLDIGTGTGIWAVEMGDIFQNAEVTGNDLSPIQPEWVPPNVKFEVDDVESDWVTNRKYDFIMCRYMAASIADWPRLVKNIYDHLNPGGFAEFQEMDTEFYSDDSTYTRAHATWAWNQAFANACRSMGRDPSPAAKIEGMVKEIGFNGVYARQFKCPIGPWPRDPYYKDLGMMNLAITLEGLEAFTLKLFCDILGRSRVEVEVELAAVRKELKQGNMHLLFDIFVVYGQKPGYVH</sequence>
<dbReference type="OrthoDB" id="2013972at2759"/>
<gene>
    <name evidence="2" type="ORF">GQ607_002838</name>
</gene>
<reference evidence="2 3" key="1">
    <citation type="submission" date="2019-12" db="EMBL/GenBank/DDBJ databases">
        <title>A genome sequence resource for the geographically widespread anthracnose pathogen Colletotrichum asianum.</title>
        <authorList>
            <person name="Meng Y."/>
        </authorList>
    </citation>
    <scope>NUCLEOTIDE SEQUENCE [LARGE SCALE GENOMIC DNA]</scope>
    <source>
        <strain evidence="2 3">ICMP 18580</strain>
    </source>
</reference>
<comment type="similarity">
    <text evidence="1">Belongs to the methyltransferase superfamily. LaeA methyltransferase family.</text>
</comment>
<protein>
    <recommendedName>
        <fullName evidence="4">Secondary metabolism regulator LAE1</fullName>
    </recommendedName>
</protein>
<dbReference type="PANTHER" id="PTHR43591">
    <property type="entry name" value="METHYLTRANSFERASE"/>
    <property type="match status" value="1"/>
</dbReference>
<keyword evidence="3" id="KW-1185">Reference proteome</keyword>
<dbReference type="GO" id="GO:0008168">
    <property type="term" value="F:methyltransferase activity"/>
    <property type="evidence" value="ECO:0007669"/>
    <property type="project" value="TreeGrafter"/>
</dbReference>
<dbReference type="CDD" id="cd02440">
    <property type="entry name" value="AdoMet_MTases"/>
    <property type="match status" value="1"/>
</dbReference>
<evidence type="ECO:0008006" key="4">
    <source>
        <dbReference type="Google" id="ProtNLM"/>
    </source>
</evidence>
<name>A0A8H3ZWI6_9PEZI</name>
<accession>A0A8H3ZWI6</accession>
<evidence type="ECO:0000313" key="3">
    <source>
        <dbReference type="Proteomes" id="UP000434172"/>
    </source>
</evidence>
<dbReference type="SUPFAM" id="SSF53335">
    <property type="entry name" value="S-adenosyl-L-methionine-dependent methyltransferases"/>
    <property type="match status" value="1"/>
</dbReference>
<dbReference type="Proteomes" id="UP000434172">
    <property type="component" value="Unassembled WGS sequence"/>
</dbReference>
<evidence type="ECO:0000313" key="2">
    <source>
        <dbReference type="EMBL" id="KAF0330071.1"/>
    </source>
</evidence>
<dbReference type="InterPro" id="IPR029063">
    <property type="entry name" value="SAM-dependent_MTases_sf"/>
</dbReference>
<dbReference type="Pfam" id="PF13489">
    <property type="entry name" value="Methyltransf_23"/>
    <property type="match status" value="1"/>
</dbReference>
<evidence type="ECO:0000256" key="1">
    <source>
        <dbReference type="ARBA" id="ARBA00038158"/>
    </source>
</evidence>
<dbReference type="PANTHER" id="PTHR43591:SF10">
    <property type="entry name" value="ABC TRANSMEMBRANE TYPE-1 DOMAIN-CONTAINING PROTEIN-RELATED"/>
    <property type="match status" value="1"/>
</dbReference>